<dbReference type="EMBL" id="JAUIZM010000011">
    <property type="protein sequence ID" value="KAK1354296.1"/>
    <property type="molecule type" value="Genomic_DNA"/>
</dbReference>
<dbReference type="Pfam" id="PF02171">
    <property type="entry name" value="Piwi"/>
    <property type="match status" value="1"/>
</dbReference>
<dbReference type="InterPro" id="IPR003165">
    <property type="entry name" value="Piwi"/>
</dbReference>
<feature type="domain" description="Piwi" evidence="1">
    <location>
        <begin position="17"/>
        <end position="68"/>
    </location>
</feature>
<accession>A0AAD8GUK0</accession>
<protein>
    <recommendedName>
        <fullName evidence="1">Piwi domain-containing protein</fullName>
    </recommendedName>
</protein>
<proteinExistence type="predicted"/>
<evidence type="ECO:0000259" key="1">
    <source>
        <dbReference type="Pfam" id="PF02171"/>
    </source>
</evidence>
<sequence length="170" mass="19405">MKYQNQINWENTREHYFLPDGVSLGQFYQVLFYELDAIHKYKARASLESTYQPPVTFLVVHIRHHMRYARCTRSVSFVPVPPASYGHLGAFRTRFYMEPETSDSESMASGAAAGRGVEKNTMAANAAVRPLPALKEKVSRGMSVSELPEFDWEHCPMPTDSFPPFHLTDE</sequence>
<comment type="caution">
    <text evidence="2">The sequence shown here is derived from an EMBL/GenBank/DDBJ whole genome shotgun (WGS) entry which is preliminary data.</text>
</comment>
<reference evidence="2" key="2">
    <citation type="submission" date="2023-05" db="EMBL/GenBank/DDBJ databases">
        <authorList>
            <person name="Schelkunov M.I."/>
        </authorList>
    </citation>
    <scope>NUCLEOTIDE SEQUENCE</scope>
    <source>
        <strain evidence="2">Hsosn_3</strain>
        <tissue evidence="2">Leaf</tissue>
    </source>
</reference>
<name>A0AAD8GUK0_9APIA</name>
<evidence type="ECO:0000313" key="3">
    <source>
        <dbReference type="Proteomes" id="UP001237642"/>
    </source>
</evidence>
<dbReference type="PANTHER" id="PTHR22891">
    <property type="entry name" value="EUKARYOTIC TRANSLATION INITIATION FACTOR 2C"/>
    <property type="match status" value="1"/>
</dbReference>
<gene>
    <name evidence="2" type="ORF">POM88_047552</name>
</gene>
<dbReference type="Gene3D" id="3.30.420.10">
    <property type="entry name" value="Ribonuclease H-like superfamily/Ribonuclease H"/>
    <property type="match status" value="2"/>
</dbReference>
<dbReference type="GO" id="GO:0003676">
    <property type="term" value="F:nucleic acid binding"/>
    <property type="evidence" value="ECO:0007669"/>
    <property type="project" value="InterPro"/>
</dbReference>
<evidence type="ECO:0000313" key="2">
    <source>
        <dbReference type="EMBL" id="KAK1354296.1"/>
    </source>
</evidence>
<reference evidence="2" key="1">
    <citation type="submission" date="2023-02" db="EMBL/GenBank/DDBJ databases">
        <title>Genome of toxic invasive species Heracleum sosnowskyi carries increased number of genes despite the absence of recent whole-genome duplications.</title>
        <authorList>
            <person name="Schelkunov M."/>
            <person name="Shtratnikova V."/>
            <person name="Makarenko M."/>
            <person name="Klepikova A."/>
            <person name="Omelchenko D."/>
            <person name="Novikova G."/>
            <person name="Obukhova E."/>
            <person name="Bogdanov V."/>
            <person name="Penin A."/>
            <person name="Logacheva M."/>
        </authorList>
    </citation>
    <scope>NUCLEOTIDE SEQUENCE</scope>
    <source>
        <strain evidence="2">Hsosn_3</strain>
        <tissue evidence="2">Leaf</tissue>
    </source>
</reference>
<organism evidence="2 3">
    <name type="scientific">Heracleum sosnowskyi</name>
    <dbReference type="NCBI Taxonomy" id="360622"/>
    <lineage>
        <taxon>Eukaryota</taxon>
        <taxon>Viridiplantae</taxon>
        <taxon>Streptophyta</taxon>
        <taxon>Embryophyta</taxon>
        <taxon>Tracheophyta</taxon>
        <taxon>Spermatophyta</taxon>
        <taxon>Magnoliopsida</taxon>
        <taxon>eudicotyledons</taxon>
        <taxon>Gunneridae</taxon>
        <taxon>Pentapetalae</taxon>
        <taxon>asterids</taxon>
        <taxon>campanulids</taxon>
        <taxon>Apiales</taxon>
        <taxon>Apiaceae</taxon>
        <taxon>Apioideae</taxon>
        <taxon>apioid superclade</taxon>
        <taxon>Tordylieae</taxon>
        <taxon>Tordyliinae</taxon>
        <taxon>Heracleum</taxon>
    </lineage>
</organism>
<keyword evidence="3" id="KW-1185">Reference proteome</keyword>
<dbReference type="AlphaFoldDB" id="A0AAD8GUK0"/>
<dbReference type="InterPro" id="IPR036397">
    <property type="entry name" value="RNaseH_sf"/>
</dbReference>
<dbReference type="Proteomes" id="UP001237642">
    <property type="component" value="Unassembled WGS sequence"/>
</dbReference>